<comment type="cofactor">
    <cofactor evidence="1 4 5">
        <name>pyridoxal 5'-phosphate</name>
        <dbReference type="ChEBI" id="CHEBI:597326"/>
    </cofactor>
</comment>
<feature type="active site" description="Proton acceptor; specific for L-alanine" evidence="4">
    <location>
        <position position="269"/>
    </location>
</feature>
<comment type="pathway">
    <text evidence="4">Amino-acid biosynthesis; D-alanine biosynthesis; D-alanine from L-alanine: step 1/1.</text>
</comment>
<evidence type="ECO:0000259" key="7">
    <source>
        <dbReference type="SMART" id="SM01005"/>
    </source>
</evidence>
<evidence type="ECO:0000256" key="2">
    <source>
        <dbReference type="ARBA" id="ARBA00022898"/>
    </source>
</evidence>
<dbReference type="CDD" id="cd00430">
    <property type="entry name" value="PLPDE_III_AR"/>
    <property type="match status" value="1"/>
</dbReference>
<gene>
    <name evidence="8" type="primary">alr</name>
    <name evidence="8" type="ORF">H9808_09145</name>
</gene>
<feature type="binding site" evidence="4 6">
    <location>
        <position position="139"/>
    </location>
    <ligand>
        <name>substrate</name>
    </ligand>
</feature>
<dbReference type="EMBL" id="DXAZ01000157">
    <property type="protein sequence ID" value="HIZ71910.1"/>
    <property type="molecule type" value="Genomic_DNA"/>
</dbReference>
<dbReference type="InterPro" id="IPR001608">
    <property type="entry name" value="Ala_racemase_N"/>
</dbReference>
<evidence type="ECO:0000256" key="5">
    <source>
        <dbReference type="PIRSR" id="PIRSR600821-50"/>
    </source>
</evidence>
<dbReference type="HAMAP" id="MF_01201">
    <property type="entry name" value="Ala_racemase"/>
    <property type="match status" value="1"/>
</dbReference>
<protein>
    <recommendedName>
        <fullName evidence="4">Alanine racemase</fullName>
        <ecNumber evidence="4">5.1.1.1</ecNumber>
    </recommendedName>
</protein>
<dbReference type="InterPro" id="IPR009006">
    <property type="entry name" value="Ala_racemase/Decarboxylase_C"/>
</dbReference>
<sequence>MNFTDVSLSKATIQTNKLLNNIQTFKSLLAKSTKFMAVIKANAYSHGAIPLAREMEKAHAADFFGVAQLSEALELRDAGIQTPILVFNSMRPNEIELAIKQNVALTVFSKEVAQEIVRMAENLKHKARVHLKIDSGMARLGVTTFEEALDVYQSLNSEYVWIEGIYTHFADAPDGQPGNFTQEQFARFKKILDAFSDQQISFDLRHCCNTAATINFPEYQLDMVRVGLGLYGLDPTLSAKGRDVLEPIETVQAIVTHVKDFPAGQSVGYDRTFFSKKPMRIATVAIGYADGVAKSLSNVGWFTYKGHSLPIIGEICMDQLMLDCSEVEDLAIGDTVTYFGDPKDDHLLLTEVAKSANASQYDLLCRIGNRVERVYQ</sequence>
<dbReference type="SUPFAM" id="SSF50621">
    <property type="entry name" value="Alanine racemase C-terminal domain-like"/>
    <property type="match status" value="1"/>
</dbReference>
<evidence type="ECO:0000256" key="6">
    <source>
        <dbReference type="PIRSR" id="PIRSR600821-52"/>
    </source>
</evidence>
<dbReference type="FunFam" id="3.20.20.10:FF:000002">
    <property type="entry name" value="Alanine racemase"/>
    <property type="match status" value="1"/>
</dbReference>
<evidence type="ECO:0000256" key="3">
    <source>
        <dbReference type="ARBA" id="ARBA00023235"/>
    </source>
</evidence>
<dbReference type="AlphaFoldDB" id="A0A9D2G3W9"/>
<feature type="modified residue" description="N6-(pyridoxal phosphate)lysine" evidence="4 5">
    <location>
        <position position="40"/>
    </location>
</feature>
<dbReference type="SMART" id="SM01005">
    <property type="entry name" value="Ala_racemase_C"/>
    <property type="match status" value="1"/>
</dbReference>
<dbReference type="InterPro" id="IPR029066">
    <property type="entry name" value="PLP-binding_barrel"/>
</dbReference>
<feature type="binding site" evidence="4 6">
    <location>
        <position position="317"/>
    </location>
    <ligand>
        <name>substrate</name>
    </ligand>
</feature>
<dbReference type="GO" id="GO:0030170">
    <property type="term" value="F:pyridoxal phosphate binding"/>
    <property type="evidence" value="ECO:0007669"/>
    <property type="project" value="UniProtKB-UniRule"/>
</dbReference>
<dbReference type="PANTHER" id="PTHR30511:SF0">
    <property type="entry name" value="ALANINE RACEMASE, CATABOLIC-RELATED"/>
    <property type="match status" value="1"/>
</dbReference>
<evidence type="ECO:0000313" key="8">
    <source>
        <dbReference type="EMBL" id="HIZ71910.1"/>
    </source>
</evidence>
<comment type="caution">
    <text evidence="8">The sequence shown here is derived from an EMBL/GenBank/DDBJ whole genome shotgun (WGS) entry which is preliminary data.</text>
</comment>
<dbReference type="GO" id="GO:0030632">
    <property type="term" value="P:D-alanine biosynthetic process"/>
    <property type="evidence" value="ECO:0007669"/>
    <property type="project" value="UniProtKB-UniRule"/>
</dbReference>
<dbReference type="GO" id="GO:0005829">
    <property type="term" value="C:cytosol"/>
    <property type="evidence" value="ECO:0007669"/>
    <property type="project" value="TreeGrafter"/>
</dbReference>
<dbReference type="SUPFAM" id="SSF51419">
    <property type="entry name" value="PLP-binding barrel"/>
    <property type="match status" value="1"/>
</dbReference>
<dbReference type="PRINTS" id="PR00992">
    <property type="entry name" value="ALARACEMASE"/>
</dbReference>
<keyword evidence="3 4" id="KW-0413">Isomerase</keyword>
<accession>A0A9D2G3W9</accession>
<dbReference type="InterPro" id="IPR011079">
    <property type="entry name" value="Ala_racemase_C"/>
</dbReference>
<dbReference type="Gene3D" id="2.40.37.10">
    <property type="entry name" value="Lyase, Ornithine Decarboxylase, Chain A, domain 1"/>
    <property type="match status" value="1"/>
</dbReference>
<keyword evidence="2 4" id="KW-0663">Pyridoxal phosphate</keyword>
<evidence type="ECO:0000313" key="9">
    <source>
        <dbReference type="Proteomes" id="UP000824106"/>
    </source>
</evidence>
<feature type="domain" description="Alanine racemase C-terminal" evidence="7">
    <location>
        <begin position="248"/>
        <end position="376"/>
    </location>
</feature>
<comment type="function">
    <text evidence="4">Catalyzes the interconversion of L-alanine and D-alanine. May also act on other amino acids.</text>
</comment>
<reference evidence="8" key="2">
    <citation type="submission" date="2021-04" db="EMBL/GenBank/DDBJ databases">
        <authorList>
            <person name="Gilroy R."/>
        </authorList>
    </citation>
    <scope>NUCLEOTIDE SEQUENCE</scope>
    <source>
        <strain evidence="8">CHK169-4300</strain>
    </source>
</reference>
<organism evidence="8 9">
    <name type="scientific">Candidatus Atopostipes pullistercoris</name>
    <dbReference type="NCBI Taxonomy" id="2838467"/>
    <lineage>
        <taxon>Bacteria</taxon>
        <taxon>Bacillati</taxon>
        <taxon>Bacillota</taxon>
        <taxon>Bacilli</taxon>
        <taxon>Lactobacillales</taxon>
        <taxon>Carnobacteriaceae</taxon>
        <taxon>Atopostipes</taxon>
    </lineage>
</organism>
<evidence type="ECO:0000256" key="4">
    <source>
        <dbReference type="HAMAP-Rule" id="MF_01201"/>
    </source>
</evidence>
<dbReference type="Gene3D" id="3.20.20.10">
    <property type="entry name" value="Alanine racemase"/>
    <property type="match status" value="1"/>
</dbReference>
<name>A0A9D2G3W9_9LACT</name>
<dbReference type="Pfam" id="PF00842">
    <property type="entry name" value="Ala_racemase_C"/>
    <property type="match status" value="1"/>
</dbReference>
<dbReference type="Pfam" id="PF01168">
    <property type="entry name" value="Ala_racemase_N"/>
    <property type="match status" value="1"/>
</dbReference>
<feature type="active site" description="Proton acceptor; specific for D-alanine" evidence="4">
    <location>
        <position position="40"/>
    </location>
</feature>
<reference evidence="8" key="1">
    <citation type="journal article" date="2021" name="PeerJ">
        <title>Extensive microbial diversity within the chicken gut microbiome revealed by metagenomics and culture.</title>
        <authorList>
            <person name="Gilroy R."/>
            <person name="Ravi A."/>
            <person name="Getino M."/>
            <person name="Pursley I."/>
            <person name="Horton D.L."/>
            <person name="Alikhan N.F."/>
            <person name="Baker D."/>
            <person name="Gharbi K."/>
            <person name="Hall N."/>
            <person name="Watson M."/>
            <person name="Adriaenssens E.M."/>
            <person name="Foster-Nyarko E."/>
            <person name="Jarju S."/>
            <person name="Secka A."/>
            <person name="Antonio M."/>
            <person name="Oren A."/>
            <person name="Chaudhuri R.R."/>
            <person name="La Ragione R."/>
            <person name="Hildebrand F."/>
            <person name="Pallen M.J."/>
        </authorList>
    </citation>
    <scope>NUCLEOTIDE SEQUENCE</scope>
    <source>
        <strain evidence="8">CHK169-4300</strain>
    </source>
</reference>
<comment type="similarity">
    <text evidence="4">Belongs to the alanine racemase family.</text>
</comment>
<proteinExistence type="inferred from homology"/>
<dbReference type="Proteomes" id="UP000824106">
    <property type="component" value="Unassembled WGS sequence"/>
</dbReference>
<dbReference type="InterPro" id="IPR000821">
    <property type="entry name" value="Ala_racemase"/>
</dbReference>
<dbReference type="PANTHER" id="PTHR30511">
    <property type="entry name" value="ALANINE RACEMASE"/>
    <property type="match status" value="1"/>
</dbReference>
<dbReference type="EC" id="5.1.1.1" evidence="4"/>
<dbReference type="GO" id="GO:0008784">
    <property type="term" value="F:alanine racemase activity"/>
    <property type="evidence" value="ECO:0007669"/>
    <property type="project" value="UniProtKB-UniRule"/>
</dbReference>
<dbReference type="NCBIfam" id="TIGR00492">
    <property type="entry name" value="alr"/>
    <property type="match status" value="1"/>
</dbReference>
<comment type="catalytic activity">
    <reaction evidence="4">
        <text>L-alanine = D-alanine</text>
        <dbReference type="Rhea" id="RHEA:20249"/>
        <dbReference type="ChEBI" id="CHEBI:57416"/>
        <dbReference type="ChEBI" id="CHEBI:57972"/>
        <dbReference type="EC" id="5.1.1.1"/>
    </reaction>
</comment>
<evidence type="ECO:0000256" key="1">
    <source>
        <dbReference type="ARBA" id="ARBA00001933"/>
    </source>
</evidence>